<gene>
    <name evidence="1" type="ORF">SE18_07835</name>
</gene>
<comment type="caution">
    <text evidence="1">The sequence shown here is derived from an EMBL/GenBank/DDBJ whole genome shotgun (WGS) entry which is preliminary data.</text>
</comment>
<sequence length="165" mass="19038">MGKTKHLRWLLAGLGLLLGGIIIAAILPETWFARPTTTDVCGNAIVPVPMATQRAMQTTMYSMDILRQAFAEGRISRDQFYLYQIYLVDYREKYPDALRGNHRDPWNPRERGFERDTFLDTREKFCTFSPCVQQKLNSIRFQSKLHCQQGQAVTITPLLERTPTP</sequence>
<dbReference type="RefSeq" id="WP_054533880.1">
    <property type="nucleotide sequence ID" value="NZ_LGKP01000013.1"/>
</dbReference>
<evidence type="ECO:0000313" key="2">
    <source>
        <dbReference type="Proteomes" id="UP000050277"/>
    </source>
</evidence>
<dbReference type="EMBL" id="LGKP01000013">
    <property type="protein sequence ID" value="KPL90116.1"/>
    <property type="molecule type" value="Genomic_DNA"/>
</dbReference>
<protein>
    <submittedName>
        <fullName evidence="1">Uncharacterized protein</fullName>
    </submittedName>
</protein>
<dbReference type="Proteomes" id="UP000050277">
    <property type="component" value="Unassembled WGS sequence"/>
</dbReference>
<accession>A0A0P6YA82</accession>
<keyword evidence="2" id="KW-1185">Reference proteome</keyword>
<dbReference type="AlphaFoldDB" id="A0A0P6YA82"/>
<organism evidence="1 2">
    <name type="scientific">Herpetosiphon geysericola</name>
    <dbReference type="NCBI Taxonomy" id="70996"/>
    <lineage>
        <taxon>Bacteria</taxon>
        <taxon>Bacillati</taxon>
        <taxon>Chloroflexota</taxon>
        <taxon>Chloroflexia</taxon>
        <taxon>Herpetosiphonales</taxon>
        <taxon>Herpetosiphonaceae</taxon>
        <taxon>Herpetosiphon</taxon>
    </lineage>
</organism>
<proteinExistence type="predicted"/>
<evidence type="ECO:0000313" key="1">
    <source>
        <dbReference type="EMBL" id="KPL90116.1"/>
    </source>
</evidence>
<reference evidence="1 2" key="1">
    <citation type="submission" date="2015-07" db="EMBL/GenBank/DDBJ databases">
        <title>Whole genome sequence of Herpetosiphon geysericola DSM 7119.</title>
        <authorList>
            <person name="Hemp J."/>
            <person name="Ward L.M."/>
            <person name="Pace L.A."/>
            <person name="Fischer W.W."/>
        </authorList>
    </citation>
    <scope>NUCLEOTIDE SEQUENCE [LARGE SCALE GENOMIC DNA]</scope>
    <source>
        <strain evidence="1 2">DSM 7119</strain>
    </source>
</reference>
<dbReference type="OrthoDB" id="34753at200795"/>
<name>A0A0P6YA82_9CHLR</name>